<keyword evidence="4" id="KW-0547">Nucleotide-binding</keyword>
<gene>
    <name evidence="12" type="primary">recN</name>
    <name evidence="12" type="ORF">EQG49_09940</name>
</gene>
<comment type="similarity">
    <text evidence="2 9">Belongs to the RecN family.</text>
</comment>
<dbReference type="PIRSF" id="PIRSF003128">
    <property type="entry name" value="RecN"/>
    <property type="match status" value="1"/>
</dbReference>
<dbReference type="AlphaFoldDB" id="A0A4P6YVK9"/>
<feature type="domain" description="RecF/RecN/SMC N-terminal" evidence="11">
    <location>
        <begin position="1"/>
        <end position="508"/>
    </location>
</feature>
<dbReference type="GO" id="GO:0005524">
    <property type="term" value="F:ATP binding"/>
    <property type="evidence" value="ECO:0007669"/>
    <property type="project" value="UniProtKB-KW"/>
</dbReference>
<dbReference type="PANTHER" id="PTHR11059:SF0">
    <property type="entry name" value="DNA REPAIR PROTEIN RECN"/>
    <property type="match status" value="1"/>
</dbReference>
<dbReference type="NCBIfam" id="TIGR00634">
    <property type="entry name" value="recN"/>
    <property type="match status" value="1"/>
</dbReference>
<keyword evidence="5 9" id="KW-0227">DNA damage</keyword>
<dbReference type="Gene3D" id="3.40.50.300">
    <property type="entry name" value="P-loop containing nucleotide triphosphate hydrolases"/>
    <property type="match status" value="2"/>
</dbReference>
<evidence type="ECO:0000256" key="3">
    <source>
        <dbReference type="ARBA" id="ARBA00021315"/>
    </source>
</evidence>
<keyword evidence="6" id="KW-0067">ATP-binding</keyword>
<dbReference type="GO" id="GO:0009432">
    <property type="term" value="P:SOS response"/>
    <property type="evidence" value="ECO:0007669"/>
    <property type="project" value="TreeGrafter"/>
</dbReference>
<dbReference type="InterPro" id="IPR027417">
    <property type="entry name" value="P-loop_NTPase"/>
</dbReference>
<dbReference type="CDD" id="cd03241">
    <property type="entry name" value="ABC_RecN"/>
    <property type="match status" value="2"/>
</dbReference>
<dbReference type="EMBL" id="CP037940">
    <property type="protein sequence ID" value="QBO36757.1"/>
    <property type="molecule type" value="Genomic_DNA"/>
</dbReference>
<dbReference type="GO" id="GO:0043590">
    <property type="term" value="C:bacterial nucleoid"/>
    <property type="evidence" value="ECO:0007669"/>
    <property type="project" value="TreeGrafter"/>
</dbReference>
<accession>A0A4P6YVK9</accession>
<dbReference type="Pfam" id="PF02463">
    <property type="entry name" value="SMC_N"/>
    <property type="match status" value="1"/>
</dbReference>
<reference evidence="13" key="1">
    <citation type="submission" date="2019-03" db="EMBL/GenBank/DDBJ databases">
        <title>Weissella sp. 26KH-42 Genome sequencing.</title>
        <authorList>
            <person name="Heo J."/>
            <person name="Kim S.-J."/>
            <person name="Kim J.-S."/>
            <person name="Hong S.-B."/>
            <person name="Kwon S.-W."/>
        </authorList>
    </citation>
    <scope>NUCLEOTIDE SEQUENCE [LARGE SCALE GENOMIC DNA]</scope>
    <source>
        <strain evidence="13">26KH-42</strain>
    </source>
</reference>
<feature type="coiled-coil region" evidence="10">
    <location>
        <begin position="340"/>
        <end position="374"/>
    </location>
</feature>
<dbReference type="OrthoDB" id="9806954at2"/>
<dbReference type="InterPro" id="IPR004604">
    <property type="entry name" value="DNA_recomb/repair_RecN"/>
</dbReference>
<dbReference type="InterPro" id="IPR003395">
    <property type="entry name" value="RecF/RecN/SMC_N"/>
</dbReference>
<name>A0A4P6YVK9_9LACO</name>
<evidence type="ECO:0000256" key="7">
    <source>
        <dbReference type="ARBA" id="ARBA00023204"/>
    </source>
</evidence>
<evidence type="ECO:0000256" key="2">
    <source>
        <dbReference type="ARBA" id="ARBA00009441"/>
    </source>
</evidence>
<feature type="coiled-coil region" evidence="10">
    <location>
        <begin position="160"/>
        <end position="241"/>
    </location>
</feature>
<evidence type="ECO:0000256" key="9">
    <source>
        <dbReference type="PIRNR" id="PIRNR003128"/>
    </source>
</evidence>
<keyword evidence="13" id="KW-1185">Reference proteome</keyword>
<dbReference type="GO" id="GO:0006310">
    <property type="term" value="P:DNA recombination"/>
    <property type="evidence" value="ECO:0007669"/>
    <property type="project" value="InterPro"/>
</dbReference>
<sequence length="566" mass="62884">MLRELSIDNFAIIPHLNVDFSTGMTVLSGETGAGKSIIIDAVGLLAGGRGSQEFIRTGSDKAILQAAFELNQENNLTLQMLDQLGIEHSDGQLILQREIQRSGRNVIRINGILANLATLKQVGETLVDIHGQNEHQELMQPEKHLGMLDEYATKQISALLSAYQAKYQAYQKVLAAVKKKQANEQEWAQRLDMLKFQVEELENAELVAGEEAELMAERDRLNNFQKIVEALEATNANLNGDEDQGALDSVGEAMNVMQSIENIDDQYREISEAIASAFYALQEAANDAVRQSDLLEYDEGRLNEIETRLEQLHQLERKYGDSVEVMMTYLDKIKQEYLEMQTANADGSELEQQLATLTADLQQAGQKLSQVRQTQGEKLAGAIHEQLKDLYMDKAVFSVYFKPTTNFFPTGIDDVEFYIQTNPGEDAKPLAKIASGGELSRMMLAMKTIFAQSQGITAIIFDEVDTGVSGRVAQAIAEKIADIASYSQVLTITHLPQVAAMADQHFFIEKKIIGKRTETSLTVLEDDQRAQEIARMLSGTEVTELALANAEELLKLARARKESHHA</sequence>
<proteinExistence type="inferred from homology"/>
<keyword evidence="10" id="KW-0175">Coiled coil</keyword>
<dbReference type="GO" id="GO:0006281">
    <property type="term" value="P:DNA repair"/>
    <property type="evidence" value="ECO:0007669"/>
    <property type="project" value="UniProtKB-KW"/>
</dbReference>
<organism evidence="12 13">
    <name type="scientific">Periweissella cryptocerci</name>
    <dbReference type="NCBI Taxonomy" id="2506420"/>
    <lineage>
        <taxon>Bacteria</taxon>
        <taxon>Bacillati</taxon>
        <taxon>Bacillota</taxon>
        <taxon>Bacilli</taxon>
        <taxon>Lactobacillales</taxon>
        <taxon>Lactobacillaceae</taxon>
        <taxon>Periweissella</taxon>
    </lineage>
</organism>
<evidence type="ECO:0000256" key="8">
    <source>
        <dbReference type="ARBA" id="ARBA00033408"/>
    </source>
</evidence>
<evidence type="ECO:0000313" key="12">
    <source>
        <dbReference type="EMBL" id="QBO36757.1"/>
    </source>
</evidence>
<dbReference type="FunFam" id="3.40.50.300:FF:000356">
    <property type="entry name" value="DNA repair protein RecN"/>
    <property type="match status" value="1"/>
</dbReference>
<evidence type="ECO:0000313" key="13">
    <source>
        <dbReference type="Proteomes" id="UP000292886"/>
    </source>
</evidence>
<evidence type="ECO:0000256" key="4">
    <source>
        <dbReference type="ARBA" id="ARBA00022741"/>
    </source>
</evidence>
<dbReference type="PANTHER" id="PTHR11059">
    <property type="entry name" value="DNA REPAIR PROTEIN RECN"/>
    <property type="match status" value="1"/>
</dbReference>
<evidence type="ECO:0000259" key="11">
    <source>
        <dbReference type="Pfam" id="PF02463"/>
    </source>
</evidence>
<dbReference type="NCBIfam" id="NF008121">
    <property type="entry name" value="PRK10869.1"/>
    <property type="match status" value="1"/>
</dbReference>
<keyword evidence="7 9" id="KW-0234">DNA repair</keyword>
<evidence type="ECO:0000256" key="6">
    <source>
        <dbReference type="ARBA" id="ARBA00022840"/>
    </source>
</evidence>
<evidence type="ECO:0000256" key="5">
    <source>
        <dbReference type="ARBA" id="ARBA00022763"/>
    </source>
</evidence>
<dbReference type="FunFam" id="3.40.50.300:FF:000319">
    <property type="entry name" value="DNA repair protein RecN"/>
    <property type="match status" value="1"/>
</dbReference>
<protein>
    <recommendedName>
        <fullName evidence="3 9">DNA repair protein RecN</fullName>
    </recommendedName>
    <alternativeName>
        <fullName evidence="8 9">Recombination protein N</fullName>
    </alternativeName>
</protein>
<evidence type="ECO:0000256" key="1">
    <source>
        <dbReference type="ARBA" id="ARBA00003618"/>
    </source>
</evidence>
<dbReference type="Proteomes" id="UP000292886">
    <property type="component" value="Chromosome"/>
</dbReference>
<dbReference type="RefSeq" id="WP_133363834.1">
    <property type="nucleotide sequence ID" value="NZ_CP037940.1"/>
</dbReference>
<dbReference type="KEGG" id="wei:EQG49_09940"/>
<dbReference type="SUPFAM" id="SSF52540">
    <property type="entry name" value="P-loop containing nucleoside triphosphate hydrolases"/>
    <property type="match status" value="2"/>
</dbReference>
<comment type="function">
    <text evidence="1 9">May be involved in recombinational repair of damaged DNA.</text>
</comment>
<evidence type="ECO:0000256" key="10">
    <source>
        <dbReference type="SAM" id="Coils"/>
    </source>
</evidence>